<protein>
    <submittedName>
        <fullName evidence="2">Uncharacterized protein</fullName>
    </submittedName>
</protein>
<proteinExistence type="predicted"/>
<gene>
    <name evidence="2" type="ORF">GCK32_002041</name>
</gene>
<sequence length="141" mass="15701">MSTHSSYAGLALPTVIGAVVFSIVVVIVSIYLVIYLMALVANANLDITDAIVPCSEVVKNIQPTCWYALTVAVVSSLFRISPDEVMMEYTRDIDARTWIVRHSFPQNPLTKQFLSKFPSRFLKNGYDISPNVTVSRTQKSQ</sequence>
<evidence type="ECO:0000313" key="2">
    <source>
        <dbReference type="EMBL" id="KAK5973219.1"/>
    </source>
</evidence>
<keyword evidence="1" id="KW-0812">Transmembrane</keyword>
<comment type="caution">
    <text evidence="2">The sequence shown here is derived from an EMBL/GenBank/DDBJ whole genome shotgun (WGS) entry which is preliminary data.</text>
</comment>
<evidence type="ECO:0000256" key="1">
    <source>
        <dbReference type="SAM" id="Phobius"/>
    </source>
</evidence>
<keyword evidence="1" id="KW-0472">Membrane</keyword>
<keyword evidence="1" id="KW-1133">Transmembrane helix</keyword>
<accession>A0AAN8J102</accession>
<feature type="transmembrane region" description="Helical" evidence="1">
    <location>
        <begin position="12"/>
        <end position="41"/>
    </location>
</feature>
<dbReference type="AlphaFoldDB" id="A0AAN8J102"/>
<keyword evidence="3" id="KW-1185">Reference proteome</keyword>
<dbReference type="EMBL" id="WIXE01015750">
    <property type="protein sequence ID" value="KAK5973219.1"/>
    <property type="molecule type" value="Genomic_DNA"/>
</dbReference>
<name>A0AAN8J102_TRICO</name>
<evidence type="ECO:0000313" key="3">
    <source>
        <dbReference type="Proteomes" id="UP001331761"/>
    </source>
</evidence>
<organism evidence="2 3">
    <name type="scientific">Trichostrongylus colubriformis</name>
    <name type="common">Black scour worm</name>
    <dbReference type="NCBI Taxonomy" id="6319"/>
    <lineage>
        <taxon>Eukaryota</taxon>
        <taxon>Metazoa</taxon>
        <taxon>Ecdysozoa</taxon>
        <taxon>Nematoda</taxon>
        <taxon>Chromadorea</taxon>
        <taxon>Rhabditida</taxon>
        <taxon>Rhabditina</taxon>
        <taxon>Rhabditomorpha</taxon>
        <taxon>Strongyloidea</taxon>
        <taxon>Trichostrongylidae</taxon>
        <taxon>Trichostrongylus</taxon>
    </lineage>
</organism>
<reference evidence="2 3" key="1">
    <citation type="submission" date="2019-10" db="EMBL/GenBank/DDBJ databases">
        <title>Assembly and Annotation for the nematode Trichostrongylus colubriformis.</title>
        <authorList>
            <person name="Martin J."/>
        </authorList>
    </citation>
    <scope>NUCLEOTIDE SEQUENCE [LARGE SCALE GENOMIC DNA]</scope>
    <source>
        <strain evidence="2">G859</strain>
        <tissue evidence="2">Whole worm</tissue>
    </source>
</reference>
<dbReference type="Proteomes" id="UP001331761">
    <property type="component" value="Unassembled WGS sequence"/>
</dbReference>